<reference evidence="4" key="1">
    <citation type="submission" date="2016-10" db="EMBL/GenBank/DDBJ databases">
        <authorList>
            <person name="Varghese N."/>
            <person name="Submissions S."/>
        </authorList>
    </citation>
    <scope>NUCLEOTIDE SEQUENCE [LARGE SCALE GENOMIC DNA]</scope>
    <source>
        <strain evidence="4">DSM 25055</strain>
    </source>
</reference>
<dbReference type="Gene3D" id="3.50.50.60">
    <property type="entry name" value="FAD/NAD(P)-binding domain"/>
    <property type="match status" value="1"/>
</dbReference>
<proteinExistence type="predicted"/>
<dbReference type="EMBL" id="FOFD01000004">
    <property type="protein sequence ID" value="SER12806.1"/>
    <property type="molecule type" value="Genomic_DNA"/>
</dbReference>
<protein>
    <submittedName>
        <fullName evidence="3">Dehydrogenase (Flavoprotein)</fullName>
    </submittedName>
</protein>
<organism evidence="3 4">
    <name type="scientific">Natrinema salaciae</name>
    <dbReference type="NCBI Taxonomy" id="1186196"/>
    <lineage>
        <taxon>Archaea</taxon>
        <taxon>Methanobacteriati</taxon>
        <taxon>Methanobacteriota</taxon>
        <taxon>Stenosarchaea group</taxon>
        <taxon>Halobacteria</taxon>
        <taxon>Halobacteriales</taxon>
        <taxon>Natrialbaceae</taxon>
        <taxon>Natrinema</taxon>
    </lineage>
</organism>
<keyword evidence="4" id="KW-1185">Reference proteome</keyword>
<dbReference type="Pfam" id="PF01494">
    <property type="entry name" value="FAD_binding_3"/>
    <property type="match status" value="1"/>
</dbReference>
<dbReference type="AlphaFoldDB" id="A0A1H9LN04"/>
<sequence>MDYSTADALARRGRGASGDVEEYGLGTVFSLNRTVKPGKQMSNPMTLATVPQYDSEQLSDREGHAVVVGAGIAGLVAARVLADAFDTVTVLDRDPLPDEPVVRPGVPQARQIHILWEAGRATLEELFPGYSEALRTAGGVVIDGRRDFYMYSHGDFLAAGSAPFPLYAATRPLYEQVLRRHVSELSGVRLRGNCPFLEYLADDGATSVNGVVVRDDDSEQELAADLVVDATGRTSRTPNWLEKYGYAPPAIDEVHVDLAYSASRIERPADDHRTIGVLAEAPRTRGGAVVPVEDDRWLVNLHGLHGDHPPTDVEESKDFAASLPTPIVKALLDERPRVSEEIAVYPFPSNRRYRYEDLERFPDGLVVVGDAIASFNPIYGQGMSVAALEALLLHHTLATDDRAQVGLRFFDRAADVVEPAWMLATGADFSFPQTDGDRPRGTAFFNWYLDRLLRKAHTDSVLTDAFTRVLSMQQSPTSLLRPGVMWRVLRPSRKDEQSSRREPPHSHVTSHIEDDEMRSSPREGNNSDATGGS</sequence>
<name>A0A1H9LN04_9EURY</name>
<feature type="region of interest" description="Disordered" evidence="1">
    <location>
        <begin position="491"/>
        <end position="533"/>
    </location>
</feature>
<feature type="compositionally biased region" description="Basic and acidic residues" evidence="1">
    <location>
        <begin position="492"/>
        <end position="505"/>
    </location>
</feature>
<gene>
    <name evidence="3" type="ORF">SAMN04489841_3022</name>
</gene>
<dbReference type="Gene3D" id="3.30.9.100">
    <property type="match status" value="1"/>
</dbReference>
<dbReference type="PANTHER" id="PTHR43422:SF3">
    <property type="entry name" value="THIAMINE THIAZOLE SYNTHASE"/>
    <property type="match status" value="1"/>
</dbReference>
<dbReference type="InterPro" id="IPR002938">
    <property type="entry name" value="FAD-bd"/>
</dbReference>
<dbReference type="STRING" id="1186196.SAMN04489841_3022"/>
<evidence type="ECO:0000256" key="1">
    <source>
        <dbReference type="SAM" id="MobiDB-lite"/>
    </source>
</evidence>
<feature type="compositionally biased region" description="Polar residues" evidence="1">
    <location>
        <begin position="522"/>
        <end position="533"/>
    </location>
</feature>
<feature type="domain" description="FAD-binding" evidence="2">
    <location>
        <begin position="65"/>
        <end position="399"/>
    </location>
</feature>
<dbReference type="GO" id="GO:0071949">
    <property type="term" value="F:FAD binding"/>
    <property type="evidence" value="ECO:0007669"/>
    <property type="project" value="InterPro"/>
</dbReference>
<accession>A0A1H9LN04</accession>
<evidence type="ECO:0000313" key="4">
    <source>
        <dbReference type="Proteomes" id="UP000199114"/>
    </source>
</evidence>
<dbReference type="InterPro" id="IPR036188">
    <property type="entry name" value="FAD/NAD-bd_sf"/>
</dbReference>
<evidence type="ECO:0000313" key="3">
    <source>
        <dbReference type="EMBL" id="SER12806.1"/>
    </source>
</evidence>
<dbReference type="Proteomes" id="UP000199114">
    <property type="component" value="Unassembled WGS sequence"/>
</dbReference>
<dbReference type="SUPFAM" id="SSF51905">
    <property type="entry name" value="FAD/NAD(P)-binding domain"/>
    <property type="match status" value="1"/>
</dbReference>
<evidence type="ECO:0000259" key="2">
    <source>
        <dbReference type="Pfam" id="PF01494"/>
    </source>
</evidence>
<dbReference type="PANTHER" id="PTHR43422">
    <property type="entry name" value="THIAMINE THIAZOLE SYNTHASE"/>
    <property type="match status" value="1"/>
</dbReference>